<evidence type="ECO:0000256" key="2">
    <source>
        <dbReference type="ARBA" id="ARBA00012840"/>
    </source>
</evidence>
<dbReference type="SUPFAM" id="SSF47060">
    <property type="entry name" value="S15/NS1 RNA-binding domain"/>
    <property type="match status" value="1"/>
</dbReference>
<dbReference type="EC" id="6.1.1.11" evidence="2"/>
<dbReference type="CDD" id="cd00770">
    <property type="entry name" value="SerRS_core"/>
    <property type="match status" value="1"/>
</dbReference>
<dbReference type="InterPro" id="IPR002314">
    <property type="entry name" value="aa-tRNA-synt_IIb"/>
</dbReference>
<reference evidence="12" key="1">
    <citation type="submission" date="2023-01" db="EMBL/GenBank/DDBJ databases">
        <title>Metagenome sequencing of chrysophaentin producing Chrysophaeum taylorii.</title>
        <authorList>
            <person name="Davison J."/>
            <person name="Bewley C."/>
        </authorList>
    </citation>
    <scope>NUCLEOTIDE SEQUENCE</scope>
    <source>
        <strain evidence="12">NIES-1699</strain>
    </source>
</reference>
<dbReference type="PRINTS" id="PR00981">
    <property type="entry name" value="TRNASYNTHSER"/>
</dbReference>
<sequence length="625" mass="69900">MPIDIKSLREYLGGKPEVVRESQRRRFGDVGLVDQIIFEDEAWRRIVNRVDKAKEAKNSQQKEITKLKKAKEDVPAEMLSELKRLDKEVQEVESSVEPQASKVRKMLARIGNIVDDSVPVSQDEEKDNEVVTTWGSKSPQAKRSHHELLYMIGGYEPDRGARVAGHRAYFLTDVGVLLNQAVINYGIAFLRQRQYTVMQPPFFMNKEVMAGVAQLEQFDEELYKVTGSDEKYLIATSEQPICAFHKGEWLKEQELPKRYGGISTCFRKEAGAHGRDTWGIFRVHQFEKVEQFCITVGDMAASRAMHEEMREIAEAFVQSFGFPYRVVNIVSGELNNAAIKKYDLEAWFPYQQQYRELVSCSNCTDYQSRGMEIRCGQRKLGDKEKKYVHMLNSTLCAAGRTICCLLETGQTDAGVTVPPVLVPYMGGLDFLPFVRNMDGSPFLPPKKESPLASKIVEQGDVVRSLKAAKAPPADVAAAVEHLKALKAQYEEETGEEYLAPGQKPSSKKKQPKDSSASSSAGKTPKQQPSSSSSSSKPPPKVVAPKLKQERKEPAAAKVSQQDDLLTSLEATLTFSSYVGGFEPSARDAKLYDDLTARTDLKAGPNVTRWLTHLASFDPAKRASWP</sequence>
<evidence type="ECO:0000259" key="10">
    <source>
        <dbReference type="PROSITE" id="PS50862"/>
    </source>
</evidence>
<comment type="caution">
    <text evidence="12">The sequence shown here is derived from an EMBL/GenBank/DDBJ whole genome shotgun (WGS) entry which is preliminary data.</text>
</comment>
<dbReference type="Pfam" id="PF02403">
    <property type="entry name" value="Seryl_tRNA_N"/>
    <property type="match status" value="1"/>
</dbReference>
<dbReference type="InterPro" id="IPR010978">
    <property type="entry name" value="tRNA-bd_arm"/>
</dbReference>
<dbReference type="GO" id="GO:0004828">
    <property type="term" value="F:serine-tRNA ligase activity"/>
    <property type="evidence" value="ECO:0007669"/>
    <property type="project" value="UniProtKB-EC"/>
</dbReference>
<dbReference type="SUPFAM" id="SSF46589">
    <property type="entry name" value="tRNA-binding arm"/>
    <property type="match status" value="1"/>
</dbReference>
<keyword evidence="4" id="KW-0547">Nucleotide-binding</keyword>
<dbReference type="InterPro" id="IPR000738">
    <property type="entry name" value="WHEP-TRS_dom"/>
</dbReference>
<dbReference type="InterPro" id="IPR033729">
    <property type="entry name" value="SerRS_core"/>
</dbReference>
<keyword evidence="3" id="KW-0436">Ligase</keyword>
<feature type="compositionally biased region" description="Low complexity" evidence="9">
    <location>
        <begin position="513"/>
        <end position="535"/>
    </location>
</feature>
<dbReference type="NCBIfam" id="TIGR00414">
    <property type="entry name" value="serS"/>
    <property type="match status" value="1"/>
</dbReference>
<evidence type="ECO:0000259" key="11">
    <source>
        <dbReference type="PROSITE" id="PS51185"/>
    </source>
</evidence>
<evidence type="ECO:0000256" key="7">
    <source>
        <dbReference type="ARBA" id="ARBA00023146"/>
    </source>
</evidence>
<evidence type="ECO:0000256" key="1">
    <source>
        <dbReference type="ARBA" id="ARBA00010728"/>
    </source>
</evidence>
<evidence type="ECO:0000313" key="12">
    <source>
        <dbReference type="EMBL" id="KAJ8606386.1"/>
    </source>
</evidence>
<keyword evidence="13" id="KW-1185">Reference proteome</keyword>
<keyword evidence="5" id="KW-0067">ATP-binding</keyword>
<dbReference type="InterPro" id="IPR009068">
    <property type="entry name" value="uS15_NS1_RNA-bd_sf"/>
</dbReference>
<evidence type="ECO:0000256" key="9">
    <source>
        <dbReference type="SAM" id="MobiDB-lite"/>
    </source>
</evidence>
<dbReference type="PROSITE" id="PS51185">
    <property type="entry name" value="WHEP_TRS_2"/>
    <property type="match status" value="1"/>
</dbReference>
<dbReference type="InterPro" id="IPR006195">
    <property type="entry name" value="aa-tRNA-synth_II"/>
</dbReference>
<keyword evidence="7" id="KW-0030">Aminoacyl-tRNA synthetase</keyword>
<dbReference type="PROSITE" id="PS00762">
    <property type="entry name" value="WHEP_TRS_1"/>
    <property type="match status" value="1"/>
</dbReference>
<dbReference type="InterPro" id="IPR002317">
    <property type="entry name" value="Ser-tRNA-ligase_type_1"/>
</dbReference>
<proteinExistence type="inferred from homology"/>
<dbReference type="PROSITE" id="PS50862">
    <property type="entry name" value="AA_TRNA_LIGASE_II"/>
    <property type="match status" value="1"/>
</dbReference>
<dbReference type="InterPro" id="IPR015866">
    <property type="entry name" value="Ser-tRNA-synth_1_N"/>
</dbReference>
<evidence type="ECO:0000313" key="13">
    <source>
        <dbReference type="Proteomes" id="UP001230188"/>
    </source>
</evidence>
<dbReference type="GO" id="GO:0005524">
    <property type="term" value="F:ATP binding"/>
    <property type="evidence" value="ECO:0007669"/>
    <property type="project" value="UniProtKB-KW"/>
</dbReference>
<dbReference type="InterPro" id="IPR042103">
    <property type="entry name" value="SerRS_1_N_sf"/>
</dbReference>
<feature type="region of interest" description="Disordered" evidence="9">
    <location>
        <begin position="493"/>
        <end position="561"/>
    </location>
</feature>
<accession>A0AAD7XKH4</accession>
<dbReference type="GO" id="GO:0006434">
    <property type="term" value="P:seryl-tRNA aminoacylation"/>
    <property type="evidence" value="ECO:0007669"/>
    <property type="project" value="InterPro"/>
</dbReference>
<feature type="domain" description="WHEP-TRS" evidence="11">
    <location>
        <begin position="447"/>
        <end position="503"/>
    </location>
</feature>
<dbReference type="Gene3D" id="3.30.930.10">
    <property type="entry name" value="Bira Bifunctional Protein, Domain 2"/>
    <property type="match status" value="1"/>
</dbReference>
<feature type="domain" description="Aminoacyl-transfer RNA synthetases class-II family profile" evidence="10">
    <location>
        <begin position="189"/>
        <end position="418"/>
    </location>
</feature>
<keyword evidence="6" id="KW-0648">Protein biosynthesis</keyword>
<protein>
    <recommendedName>
        <fullName evidence="2">serine--tRNA ligase</fullName>
        <ecNumber evidence="2">6.1.1.11</ecNumber>
    </recommendedName>
    <alternativeName>
        <fullName evidence="8">Seryl-tRNA synthetase</fullName>
    </alternativeName>
</protein>
<comment type="similarity">
    <text evidence="1">Belongs to the class-II aminoacyl-tRNA synthetase family. Type-1 seryl-tRNA synthetase subfamily.</text>
</comment>
<name>A0AAD7XKH4_9STRA</name>
<evidence type="ECO:0000256" key="5">
    <source>
        <dbReference type="ARBA" id="ARBA00022840"/>
    </source>
</evidence>
<evidence type="ECO:0000256" key="4">
    <source>
        <dbReference type="ARBA" id="ARBA00022741"/>
    </source>
</evidence>
<dbReference type="FunFam" id="3.30.930.10:FF:000026">
    <property type="entry name" value="Seryl-tRNA synthetase, cytoplasmic"/>
    <property type="match status" value="1"/>
</dbReference>
<evidence type="ECO:0000256" key="6">
    <source>
        <dbReference type="ARBA" id="ARBA00022917"/>
    </source>
</evidence>
<dbReference type="SMART" id="SM00991">
    <property type="entry name" value="WHEP-TRS"/>
    <property type="match status" value="1"/>
</dbReference>
<dbReference type="EMBL" id="JAQMWT010000278">
    <property type="protein sequence ID" value="KAJ8606386.1"/>
    <property type="molecule type" value="Genomic_DNA"/>
</dbReference>
<evidence type="ECO:0000256" key="8">
    <source>
        <dbReference type="ARBA" id="ARBA00031113"/>
    </source>
</evidence>
<dbReference type="Gene3D" id="1.10.287.40">
    <property type="entry name" value="Serine-tRNA synthetase, tRNA binding domain"/>
    <property type="match status" value="1"/>
</dbReference>
<organism evidence="12 13">
    <name type="scientific">Chrysophaeum taylorii</name>
    <dbReference type="NCBI Taxonomy" id="2483200"/>
    <lineage>
        <taxon>Eukaryota</taxon>
        <taxon>Sar</taxon>
        <taxon>Stramenopiles</taxon>
        <taxon>Ochrophyta</taxon>
        <taxon>Pelagophyceae</taxon>
        <taxon>Pelagomonadales</taxon>
        <taxon>Pelagomonadaceae</taxon>
        <taxon>Chrysophaeum</taxon>
    </lineage>
</organism>
<dbReference type="InterPro" id="IPR045864">
    <property type="entry name" value="aa-tRNA-synth_II/BPL/LPL"/>
</dbReference>
<dbReference type="Gene3D" id="1.10.287.10">
    <property type="entry name" value="S15/NS1, RNA-binding"/>
    <property type="match status" value="1"/>
</dbReference>
<dbReference type="Pfam" id="PF00458">
    <property type="entry name" value="WHEP-TRS"/>
    <property type="match status" value="1"/>
</dbReference>
<evidence type="ECO:0000256" key="3">
    <source>
        <dbReference type="ARBA" id="ARBA00022598"/>
    </source>
</evidence>
<dbReference type="Pfam" id="PF00587">
    <property type="entry name" value="tRNA-synt_2b"/>
    <property type="match status" value="1"/>
</dbReference>
<gene>
    <name evidence="12" type="ORF">CTAYLR_009319</name>
</gene>
<dbReference type="PANTHER" id="PTHR11778">
    <property type="entry name" value="SERYL-TRNA SYNTHETASE"/>
    <property type="match status" value="1"/>
</dbReference>
<dbReference type="SUPFAM" id="SSF55681">
    <property type="entry name" value="Class II aaRS and biotin synthetases"/>
    <property type="match status" value="1"/>
</dbReference>
<dbReference type="AlphaFoldDB" id="A0AAD7XKH4"/>
<dbReference type="Proteomes" id="UP001230188">
    <property type="component" value="Unassembled WGS sequence"/>
</dbReference>